<evidence type="ECO:0000313" key="2">
    <source>
        <dbReference type="Proteomes" id="UP000078541"/>
    </source>
</evidence>
<protein>
    <submittedName>
        <fullName evidence="1">Uncharacterized protein</fullName>
    </submittedName>
</protein>
<dbReference type="Proteomes" id="UP000078541">
    <property type="component" value="Unassembled WGS sequence"/>
</dbReference>
<organism evidence="1 2">
    <name type="scientific">Trachymyrmex septentrionalis</name>
    <dbReference type="NCBI Taxonomy" id="34720"/>
    <lineage>
        <taxon>Eukaryota</taxon>
        <taxon>Metazoa</taxon>
        <taxon>Ecdysozoa</taxon>
        <taxon>Arthropoda</taxon>
        <taxon>Hexapoda</taxon>
        <taxon>Insecta</taxon>
        <taxon>Pterygota</taxon>
        <taxon>Neoptera</taxon>
        <taxon>Endopterygota</taxon>
        <taxon>Hymenoptera</taxon>
        <taxon>Apocrita</taxon>
        <taxon>Aculeata</taxon>
        <taxon>Formicoidea</taxon>
        <taxon>Formicidae</taxon>
        <taxon>Myrmicinae</taxon>
        <taxon>Trachymyrmex</taxon>
    </lineage>
</organism>
<name>A0A195FX69_9HYME</name>
<reference evidence="1 2" key="1">
    <citation type="submission" date="2016-03" db="EMBL/GenBank/DDBJ databases">
        <title>Trachymyrmex septentrionalis WGS genome.</title>
        <authorList>
            <person name="Nygaard S."/>
            <person name="Hu H."/>
            <person name="Boomsma J."/>
            <person name="Zhang G."/>
        </authorList>
    </citation>
    <scope>NUCLEOTIDE SEQUENCE [LARGE SCALE GENOMIC DNA]</scope>
    <source>
        <strain evidence="1">Tsep2-gDNA-1</strain>
        <tissue evidence="1">Whole body</tissue>
    </source>
</reference>
<proteinExistence type="predicted"/>
<sequence>VLSQPDTITCDIFKYYKNKRTSPYVELQARVYTIIMMFIETMLQSNDIKVPLLASLMLCQVAEEEREEVHAHVPIRHLLRFSACRSCRIHLSCAETLLVLMDLSRRVALLFQMYSLSKDIYDK</sequence>
<evidence type="ECO:0000313" key="1">
    <source>
        <dbReference type="EMBL" id="KYN45021.1"/>
    </source>
</evidence>
<gene>
    <name evidence="1" type="ORF">ALC56_00495</name>
</gene>
<accession>A0A195FX69</accession>
<keyword evidence="2" id="KW-1185">Reference proteome</keyword>
<dbReference type="EMBL" id="KQ981200">
    <property type="protein sequence ID" value="KYN45021.1"/>
    <property type="molecule type" value="Genomic_DNA"/>
</dbReference>
<dbReference type="AlphaFoldDB" id="A0A195FX69"/>
<feature type="non-terminal residue" evidence="1">
    <location>
        <position position="1"/>
    </location>
</feature>